<protein>
    <submittedName>
        <fullName evidence="6">Alpha-1,2-mannosidase, putative</fullName>
    </submittedName>
</protein>
<dbReference type="GO" id="GO:0030246">
    <property type="term" value="F:carbohydrate binding"/>
    <property type="evidence" value="ECO:0007669"/>
    <property type="project" value="InterPro"/>
</dbReference>
<feature type="domain" description="Glycosyl hydrolase family 92 N-terminal" evidence="5">
    <location>
        <begin position="33"/>
        <end position="235"/>
    </location>
</feature>
<dbReference type="EMBL" id="CP003346">
    <property type="protein sequence ID" value="AGA80191.1"/>
    <property type="molecule type" value="Genomic_DNA"/>
</dbReference>
<dbReference type="STRING" id="926556.Echvi_3984"/>
<proteinExistence type="predicted"/>
<name>L0G5A2_ECHVK</name>
<dbReference type="PANTHER" id="PTHR12143:SF39">
    <property type="entry name" value="SECRETED PROTEIN"/>
    <property type="match status" value="1"/>
</dbReference>
<dbReference type="InterPro" id="IPR050883">
    <property type="entry name" value="PNGase"/>
</dbReference>
<dbReference type="RefSeq" id="WP_015267728.1">
    <property type="nucleotide sequence ID" value="NC_019904.1"/>
</dbReference>
<evidence type="ECO:0000313" key="7">
    <source>
        <dbReference type="Proteomes" id="UP000010796"/>
    </source>
</evidence>
<dbReference type="Pfam" id="PF17678">
    <property type="entry name" value="Glyco_hydro_92N"/>
    <property type="match status" value="1"/>
</dbReference>
<dbReference type="InterPro" id="IPR014718">
    <property type="entry name" value="GH-type_carb-bd"/>
</dbReference>
<accession>L0G5A2</accession>
<comment type="subunit">
    <text evidence="2">Monomer.</text>
</comment>
<evidence type="ECO:0000256" key="2">
    <source>
        <dbReference type="ARBA" id="ARBA00011245"/>
    </source>
</evidence>
<dbReference type="Gene3D" id="1.20.1050.60">
    <property type="entry name" value="alpha-1,2-mannosidase"/>
    <property type="match status" value="1"/>
</dbReference>
<dbReference type="InterPro" id="IPR005887">
    <property type="entry name" value="GH92_a_mannosidase_put"/>
</dbReference>
<evidence type="ECO:0000313" key="6">
    <source>
        <dbReference type="EMBL" id="AGA80191.1"/>
    </source>
</evidence>
<dbReference type="Gene3D" id="3.30.2080.10">
    <property type="entry name" value="GH92 mannosidase domain"/>
    <property type="match status" value="1"/>
</dbReference>
<dbReference type="Gene3D" id="1.20.1610.10">
    <property type="entry name" value="alpha-1,2-mannosidases domains"/>
    <property type="match status" value="1"/>
</dbReference>
<dbReference type="Proteomes" id="UP000010796">
    <property type="component" value="Chromosome"/>
</dbReference>
<keyword evidence="3" id="KW-0106">Calcium</keyword>
<comment type="cofactor">
    <cofactor evidence="1">
        <name>Ca(2+)</name>
        <dbReference type="ChEBI" id="CHEBI:29108"/>
    </cofactor>
</comment>
<reference evidence="7" key="1">
    <citation type="submission" date="2012-02" db="EMBL/GenBank/DDBJ databases">
        <title>The complete genome of Echinicola vietnamensis DSM 17526.</title>
        <authorList>
            <person name="Lucas S."/>
            <person name="Copeland A."/>
            <person name="Lapidus A."/>
            <person name="Glavina del Rio T."/>
            <person name="Dalin E."/>
            <person name="Tice H."/>
            <person name="Bruce D."/>
            <person name="Goodwin L."/>
            <person name="Pitluck S."/>
            <person name="Peters L."/>
            <person name="Ovchinnikova G."/>
            <person name="Teshima H."/>
            <person name="Kyrpides N."/>
            <person name="Mavromatis K."/>
            <person name="Ivanova N."/>
            <person name="Brettin T."/>
            <person name="Detter J.C."/>
            <person name="Han C."/>
            <person name="Larimer F."/>
            <person name="Land M."/>
            <person name="Hauser L."/>
            <person name="Markowitz V."/>
            <person name="Cheng J.-F."/>
            <person name="Hugenholtz P."/>
            <person name="Woyke T."/>
            <person name="Wu D."/>
            <person name="Brambilla E."/>
            <person name="Klenk H.-P."/>
            <person name="Eisen J.A."/>
        </authorList>
    </citation>
    <scope>NUCLEOTIDE SEQUENCE [LARGE SCALE GENOMIC DNA]</scope>
    <source>
        <strain evidence="7">DSM 17526 / LMG 23754 / KMM 6221</strain>
    </source>
</reference>
<dbReference type="NCBIfam" id="TIGR01180">
    <property type="entry name" value="aman2_put"/>
    <property type="match status" value="1"/>
</dbReference>
<dbReference type="Pfam" id="PF07971">
    <property type="entry name" value="Glyco_hydro_92"/>
    <property type="match status" value="1"/>
</dbReference>
<dbReference type="PATRIC" id="fig|926556.3.peg.4194"/>
<dbReference type="GO" id="GO:0005829">
    <property type="term" value="C:cytosol"/>
    <property type="evidence" value="ECO:0007669"/>
    <property type="project" value="TreeGrafter"/>
</dbReference>
<organism evidence="6 7">
    <name type="scientific">Echinicola vietnamensis (strain DSM 17526 / LMG 23754 / KMM 6221)</name>
    <dbReference type="NCBI Taxonomy" id="926556"/>
    <lineage>
        <taxon>Bacteria</taxon>
        <taxon>Pseudomonadati</taxon>
        <taxon>Bacteroidota</taxon>
        <taxon>Cytophagia</taxon>
        <taxon>Cytophagales</taxon>
        <taxon>Cyclobacteriaceae</taxon>
        <taxon>Echinicola</taxon>
    </lineage>
</organism>
<feature type="domain" description="Glycosyl hydrolase family 92" evidence="4">
    <location>
        <begin position="260"/>
        <end position="717"/>
    </location>
</feature>
<dbReference type="InterPro" id="IPR041371">
    <property type="entry name" value="GH92_N"/>
</dbReference>
<dbReference type="GO" id="GO:0005975">
    <property type="term" value="P:carbohydrate metabolic process"/>
    <property type="evidence" value="ECO:0007669"/>
    <property type="project" value="InterPro"/>
</dbReference>
<dbReference type="eggNOG" id="COG3537">
    <property type="taxonomic scope" value="Bacteria"/>
</dbReference>
<dbReference type="GO" id="GO:0000224">
    <property type="term" value="F:peptide-N4-(N-acetyl-beta-glucosaminyl)asparagine amidase activity"/>
    <property type="evidence" value="ECO:0007669"/>
    <property type="project" value="TreeGrafter"/>
</dbReference>
<evidence type="ECO:0000256" key="1">
    <source>
        <dbReference type="ARBA" id="ARBA00001913"/>
    </source>
</evidence>
<evidence type="ECO:0000259" key="4">
    <source>
        <dbReference type="Pfam" id="PF07971"/>
    </source>
</evidence>
<dbReference type="AlphaFoldDB" id="L0G5A2"/>
<gene>
    <name evidence="6" type="ordered locus">Echvi_3984</name>
</gene>
<dbReference type="PANTHER" id="PTHR12143">
    <property type="entry name" value="PEPTIDE N-GLYCANASE PNGASE -RELATED"/>
    <property type="match status" value="1"/>
</dbReference>
<keyword evidence="7" id="KW-1185">Reference proteome</keyword>
<dbReference type="GO" id="GO:0006516">
    <property type="term" value="P:glycoprotein catabolic process"/>
    <property type="evidence" value="ECO:0007669"/>
    <property type="project" value="TreeGrafter"/>
</dbReference>
<evidence type="ECO:0000256" key="3">
    <source>
        <dbReference type="ARBA" id="ARBA00022837"/>
    </source>
</evidence>
<dbReference type="Gene3D" id="2.70.98.10">
    <property type="match status" value="1"/>
</dbReference>
<dbReference type="InterPro" id="IPR008928">
    <property type="entry name" value="6-hairpin_glycosidase_sf"/>
</dbReference>
<dbReference type="SUPFAM" id="SSF48208">
    <property type="entry name" value="Six-hairpin glycosidases"/>
    <property type="match status" value="1"/>
</dbReference>
<evidence type="ECO:0000259" key="5">
    <source>
        <dbReference type="Pfam" id="PF17678"/>
    </source>
</evidence>
<dbReference type="InterPro" id="IPR012939">
    <property type="entry name" value="Glyco_hydro_92"/>
</dbReference>
<dbReference type="KEGG" id="evi:Echvi_3984"/>
<dbReference type="HOGENOM" id="CLU_003690_2_1_10"/>
<sequence length="720" mass="80913">MKRSLSFSLLIILALHLVGCGAVSKEEAGLSRYVNPFIGTAPLTDPAQIGYTPPEGWRVWAGLTYPGSSLPNAMVQLSPITQFGSGAGYEYEDTEIIGFTHTNKGHWNLCNIPILPISADAKAPFKSTFSHDREKASPGYYEVYLEDYQVKARLTSTLRAGVHEYTFENNEGRTILFDLAKANNGVSDWEISNPSVRTLQGFQRVGRDKVHFYVTLSQDIAAMDVIQEGSKEGYAKIQLADGSSAPVVLKIGLSYVSEANAAENLQQEVGDKSFEDIHQLAVKTWDKLLGHIKVKGGSDKEKTLFYTSLYRSFQWPALRSDVNGQFADERGKTKKADFRYYTLPSLWDTYRNKVVLLSIMQPAVTADVIQSLVERGTHSGFIPTFFHGDHAAPFITGAYRRGITDFEVEKAYEYLLNNAYKEGGTRPYIKEYIEKGYISDPAVENPHVETKAKAGVSKTLEFAYDDYSLAQFAKVMGDKEHYEDLIKRGQNYRNVFDPSVNFMRGRLENGDWISPFNPTYPYYEYMYREANAWQLSFYVPHDMTGLVELYGGADPFEKKLDTLFSKPWNPEYIARNVSGFMGQYCHGNQPDHEAPFSYYFVDKPEKSQAIIDKLLADYYGIGEHGLALSGMDDAGEMSSWYTWNAMGLYPLSPADPEYLVTIPVFEEVEWTMPSGEKLVITNPSGGRSLKGIEVDGKQIDGYFVPHEVLERGGQVTLITE</sequence>